<accession>A0A172TKF0</accession>
<dbReference type="InterPro" id="IPR051472">
    <property type="entry name" value="T3SS_Stator/FliH"/>
</dbReference>
<proteinExistence type="inferred from homology"/>
<keyword evidence="10" id="KW-1185">Reference proteome</keyword>
<sequence length="280" mass="31705">MSNVIKLTQYVSLDHIKYVEAPEIVYAPAVYDYEEGSEEEVQHHARQEELSRAKAQLMHEAETYAQEQIHAAEQEATARKQRAEEEIDLWWQERRLQDEIQVNEAKGAGFLDGYQEGLTSAEANMKEQYQQMLVEASGILEQAHSMKQLIIQEAEPFLIELSTSIAAKILDRQLTVEREWTVDIVKSILSRRREQGLITLCVSPTRFGYIQGFREELVLHMDSQAELQILPDASVSDHGCVVRSSFGSIDARIDTQLTEIKKVLLQIAKGSGEHAGHGKG</sequence>
<evidence type="ECO:0000256" key="3">
    <source>
        <dbReference type="ARBA" id="ARBA00022448"/>
    </source>
</evidence>
<dbReference type="PANTHER" id="PTHR34982">
    <property type="entry name" value="YOP PROTEINS TRANSLOCATION PROTEIN L"/>
    <property type="match status" value="1"/>
</dbReference>
<keyword evidence="9" id="KW-0282">Flagellum</keyword>
<organism evidence="9 10">
    <name type="scientific">Paenibacillus swuensis</name>
    <dbReference type="NCBI Taxonomy" id="1178515"/>
    <lineage>
        <taxon>Bacteria</taxon>
        <taxon>Bacillati</taxon>
        <taxon>Bacillota</taxon>
        <taxon>Bacilli</taxon>
        <taxon>Bacillales</taxon>
        <taxon>Paenibacillaceae</taxon>
        <taxon>Paenibacillus</taxon>
    </lineage>
</organism>
<gene>
    <name evidence="9" type="ORF">SY83_16025</name>
</gene>
<feature type="domain" description="Flagellar assembly protein FliH/Type III secretion system HrpE" evidence="8">
    <location>
        <begin position="137"/>
        <end position="259"/>
    </location>
</feature>
<evidence type="ECO:0000256" key="2">
    <source>
        <dbReference type="ARBA" id="ARBA00006602"/>
    </source>
</evidence>
<keyword evidence="9" id="KW-0969">Cilium</keyword>
<keyword evidence="7" id="KW-0175">Coiled coil</keyword>
<keyword evidence="5" id="KW-0653">Protein transport</keyword>
<comment type="similarity">
    <text evidence="2">Belongs to the FliH family.</text>
</comment>
<dbReference type="GO" id="GO:0044781">
    <property type="term" value="P:bacterial-type flagellum organization"/>
    <property type="evidence" value="ECO:0007669"/>
    <property type="project" value="UniProtKB-KW"/>
</dbReference>
<evidence type="ECO:0000256" key="1">
    <source>
        <dbReference type="ARBA" id="ARBA00003041"/>
    </source>
</evidence>
<dbReference type="STRING" id="1178515.SY83_16025"/>
<keyword evidence="4" id="KW-1005">Bacterial flagellum biogenesis</keyword>
<dbReference type="KEGG" id="pswu:SY83_16025"/>
<dbReference type="Proteomes" id="UP000076927">
    <property type="component" value="Chromosome"/>
</dbReference>
<dbReference type="GO" id="GO:0005829">
    <property type="term" value="C:cytosol"/>
    <property type="evidence" value="ECO:0007669"/>
    <property type="project" value="TreeGrafter"/>
</dbReference>
<dbReference type="Pfam" id="PF02108">
    <property type="entry name" value="FliH"/>
    <property type="match status" value="1"/>
</dbReference>
<evidence type="ECO:0000313" key="9">
    <source>
        <dbReference type="EMBL" id="ANE47539.1"/>
    </source>
</evidence>
<name>A0A172TKF0_9BACL</name>
<dbReference type="EMBL" id="CP011388">
    <property type="protein sequence ID" value="ANE47539.1"/>
    <property type="molecule type" value="Genomic_DNA"/>
</dbReference>
<dbReference type="AlphaFoldDB" id="A0A172TKF0"/>
<feature type="coiled-coil region" evidence="7">
    <location>
        <begin position="47"/>
        <end position="86"/>
    </location>
</feature>
<comment type="function">
    <text evidence="1">Needed for flagellar regrowth and assembly.</text>
</comment>
<keyword evidence="6" id="KW-1006">Bacterial flagellum protein export</keyword>
<protein>
    <submittedName>
        <fullName evidence="9">Flagellar biosynthesis protein</fullName>
    </submittedName>
</protein>
<dbReference type="PATRIC" id="fig|1178515.4.peg.3222"/>
<evidence type="ECO:0000256" key="4">
    <source>
        <dbReference type="ARBA" id="ARBA00022795"/>
    </source>
</evidence>
<evidence type="ECO:0000313" key="10">
    <source>
        <dbReference type="Proteomes" id="UP000076927"/>
    </source>
</evidence>
<keyword evidence="9" id="KW-0966">Cell projection</keyword>
<dbReference type="OrthoDB" id="19020at2"/>
<evidence type="ECO:0000259" key="8">
    <source>
        <dbReference type="Pfam" id="PF02108"/>
    </source>
</evidence>
<dbReference type="PANTHER" id="PTHR34982:SF1">
    <property type="entry name" value="FLAGELLAR ASSEMBLY PROTEIN FLIH"/>
    <property type="match status" value="1"/>
</dbReference>
<evidence type="ECO:0000256" key="7">
    <source>
        <dbReference type="SAM" id="Coils"/>
    </source>
</evidence>
<dbReference type="GO" id="GO:0015031">
    <property type="term" value="P:protein transport"/>
    <property type="evidence" value="ECO:0007669"/>
    <property type="project" value="UniProtKB-KW"/>
</dbReference>
<reference evidence="9 10" key="1">
    <citation type="submission" date="2015-01" db="EMBL/GenBank/DDBJ databases">
        <title>Paenibacillus swuensis/DY6/whole genome sequencing.</title>
        <authorList>
            <person name="Kim M.K."/>
            <person name="Srinivasan S."/>
            <person name="Lee J.-J."/>
        </authorList>
    </citation>
    <scope>NUCLEOTIDE SEQUENCE [LARGE SCALE GENOMIC DNA]</scope>
    <source>
        <strain evidence="9 10">DY6</strain>
    </source>
</reference>
<keyword evidence="3" id="KW-0813">Transport</keyword>
<evidence type="ECO:0000256" key="5">
    <source>
        <dbReference type="ARBA" id="ARBA00022927"/>
    </source>
</evidence>
<evidence type="ECO:0000256" key="6">
    <source>
        <dbReference type="ARBA" id="ARBA00023225"/>
    </source>
</evidence>
<dbReference type="InterPro" id="IPR018035">
    <property type="entry name" value="Flagellar_FliH/T3SS_HrpE"/>
</dbReference>